<gene>
    <name evidence="10" type="primary">LOC111133770</name>
</gene>
<evidence type="ECO:0000256" key="6">
    <source>
        <dbReference type="ARBA" id="ARBA00023136"/>
    </source>
</evidence>
<feature type="transmembrane region" description="Helical" evidence="8">
    <location>
        <begin position="284"/>
        <end position="307"/>
    </location>
</feature>
<evidence type="ECO:0000313" key="9">
    <source>
        <dbReference type="Proteomes" id="UP000694844"/>
    </source>
</evidence>
<dbReference type="OrthoDB" id="2376984at2759"/>
<feature type="transmembrane region" description="Helical" evidence="8">
    <location>
        <begin position="147"/>
        <end position="165"/>
    </location>
</feature>
<feature type="transmembrane region" description="Helical" evidence="8">
    <location>
        <begin position="451"/>
        <end position="476"/>
    </location>
</feature>
<dbReference type="Pfam" id="PF14752">
    <property type="entry name" value="RBP_receptor"/>
    <property type="match status" value="1"/>
</dbReference>
<evidence type="ECO:0000256" key="3">
    <source>
        <dbReference type="ARBA" id="ARBA00022475"/>
    </source>
</evidence>
<evidence type="ECO:0000256" key="2">
    <source>
        <dbReference type="ARBA" id="ARBA00022448"/>
    </source>
</evidence>
<evidence type="ECO:0000256" key="1">
    <source>
        <dbReference type="ARBA" id="ARBA00004651"/>
    </source>
</evidence>
<feature type="transmembrane region" description="Helical" evidence="8">
    <location>
        <begin position="37"/>
        <end position="55"/>
    </location>
</feature>
<proteinExistence type="predicted"/>
<keyword evidence="2" id="KW-0813">Transport</keyword>
<dbReference type="GeneID" id="111133770"/>
<dbReference type="KEGG" id="cvn:111133770"/>
<evidence type="ECO:0000256" key="7">
    <source>
        <dbReference type="ARBA" id="ARBA00023170"/>
    </source>
</evidence>
<dbReference type="InterPro" id="IPR026612">
    <property type="entry name" value="STRA6-like"/>
</dbReference>
<dbReference type="GO" id="GO:0034632">
    <property type="term" value="F:retinol transmembrane transporter activity"/>
    <property type="evidence" value="ECO:0007669"/>
    <property type="project" value="InterPro"/>
</dbReference>
<organism evidence="9 10">
    <name type="scientific">Crassostrea virginica</name>
    <name type="common">Eastern oyster</name>
    <dbReference type="NCBI Taxonomy" id="6565"/>
    <lineage>
        <taxon>Eukaryota</taxon>
        <taxon>Metazoa</taxon>
        <taxon>Spiralia</taxon>
        <taxon>Lophotrochozoa</taxon>
        <taxon>Mollusca</taxon>
        <taxon>Bivalvia</taxon>
        <taxon>Autobranchia</taxon>
        <taxon>Pteriomorphia</taxon>
        <taxon>Ostreida</taxon>
        <taxon>Ostreoidea</taxon>
        <taxon>Ostreidae</taxon>
        <taxon>Crassostrea</taxon>
    </lineage>
</organism>
<feature type="transmembrane region" description="Helical" evidence="8">
    <location>
        <begin position="496"/>
        <end position="521"/>
    </location>
</feature>
<evidence type="ECO:0000256" key="8">
    <source>
        <dbReference type="SAM" id="Phobius"/>
    </source>
</evidence>
<sequence length="676" mass="77649">MEFIGEFLGVFLELPIDSNFTYKVIVEDCETIIPHEIFRLALLLPAAICTLLLAFTSTRINVKTGLLNGRPGLIFPMDVLKRSHRFSYAAAFGTLARLCADIVFNSKYAFTYTGPTYLKVFIALISMLIYGMGYFPLFAGITASSPLGYFVATMFTWCFAAEFFANSFCRQNFDYSYVILILWVLPELLCYLYLSISLPARFVLSIVRPRKKSKLAVDFESSDDLYESIRKSYQGFHVTKLFKKPPPPTPPAEGLKDKILSLLKSLSQKIFYKRKQGFRYSARMISVMAVGFILLYEVTFYLFMLLFQYFQYLEEGIIVQLIAIGIDFQPGEPESITILRDGLNLSYYFVIAFRGCFLTSLLIAFAINAVFLLHYMTSYRNNLLSLYKGQAQHLTARTEKSNASLVVGSMRYAGYQVGYIGWGFFIQFLLLLIFSMTIATVVTLWGYLEDFIIAQIMVLWPVALTSLVLNFAQLLLSKFLFLQEHGNILSMDNRRLFFVVTYFMFFYNIFIGIFSCLMRILKSIVLGALFLPRLDHSTLPRKFQQLDPGFDAYCGFMHVESTHTNPVAMVFISILQAESLTSLKRNKINDINVLPFEKDEKQEMLARRKRKAIWKWSLAYTLVNNPEISLQRRLVLAKERNENVKEIFLSHSAPFPEAVPPPKFALNDAYMQEEKL</sequence>
<dbReference type="GO" id="GO:0038023">
    <property type="term" value="F:signaling receptor activity"/>
    <property type="evidence" value="ECO:0007669"/>
    <property type="project" value="InterPro"/>
</dbReference>
<dbReference type="GO" id="GO:0005886">
    <property type="term" value="C:plasma membrane"/>
    <property type="evidence" value="ECO:0007669"/>
    <property type="project" value="UniProtKB-SubCell"/>
</dbReference>
<dbReference type="AlphaFoldDB" id="A0A8B8EDD2"/>
<evidence type="ECO:0000313" key="10">
    <source>
        <dbReference type="RefSeq" id="XP_022338120.1"/>
    </source>
</evidence>
<dbReference type="RefSeq" id="XP_022338120.1">
    <property type="nucleotide sequence ID" value="XM_022482412.1"/>
</dbReference>
<comment type="subcellular location">
    <subcellularLocation>
        <location evidence="1">Cell membrane</location>
        <topology evidence="1">Multi-pass membrane protein</topology>
    </subcellularLocation>
</comment>
<feature type="transmembrane region" description="Helical" evidence="8">
    <location>
        <begin position="347"/>
        <end position="373"/>
    </location>
</feature>
<keyword evidence="6 8" id="KW-0472">Membrane</keyword>
<accession>A0A8B8EDD2</accession>
<dbReference type="Proteomes" id="UP000694844">
    <property type="component" value="Chromosome 5"/>
</dbReference>
<protein>
    <submittedName>
        <fullName evidence="10">Stimulated by retinoic acid gene 6 protein-like isoform X1</fullName>
    </submittedName>
</protein>
<keyword evidence="3" id="KW-1003">Cell membrane</keyword>
<reference evidence="10" key="1">
    <citation type="submission" date="2025-08" db="UniProtKB">
        <authorList>
            <consortium name="RefSeq"/>
        </authorList>
    </citation>
    <scope>IDENTIFICATION</scope>
    <source>
        <tissue evidence="10">Whole sample</tissue>
    </source>
</reference>
<evidence type="ECO:0000256" key="4">
    <source>
        <dbReference type="ARBA" id="ARBA00022692"/>
    </source>
</evidence>
<keyword evidence="9" id="KW-1185">Reference proteome</keyword>
<evidence type="ECO:0000256" key="5">
    <source>
        <dbReference type="ARBA" id="ARBA00022989"/>
    </source>
</evidence>
<feature type="transmembrane region" description="Helical" evidence="8">
    <location>
        <begin position="116"/>
        <end position="135"/>
    </location>
</feature>
<keyword evidence="5 8" id="KW-1133">Transmembrane helix</keyword>
<dbReference type="PANTHER" id="PTHR21444:SF15">
    <property type="entry name" value="RECEPTOR FOR RETINOL UPTAKE STRA6"/>
    <property type="match status" value="1"/>
</dbReference>
<feature type="transmembrane region" description="Helical" evidence="8">
    <location>
        <begin position="86"/>
        <end position="104"/>
    </location>
</feature>
<dbReference type="GO" id="GO:0071939">
    <property type="term" value="P:vitamin A import into cell"/>
    <property type="evidence" value="ECO:0007669"/>
    <property type="project" value="TreeGrafter"/>
</dbReference>
<name>A0A8B8EDD2_CRAVI</name>
<keyword evidence="7" id="KW-0675">Receptor</keyword>
<feature type="transmembrane region" description="Helical" evidence="8">
    <location>
        <begin position="177"/>
        <end position="204"/>
    </location>
</feature>
<keyword evidence="4 8" id="KW-0812">Transmembrane</keyword>
<dbReference type="PANTHER" id="PTHR21444">
    <property type="entry name" value="COILED-COIL DOMAIN-CONTAINING PROTEIN 180"/>
    <property type="match status" value="1"/>
</dbReference>
<feature type="transmembrane region" description="Helical" evidence="8">
    <location>
        <begin position="419"/>
        <end position="445"/>
    </location>
</feature>